<feature type="compositionally biased region" description="Low complexity" evidence="10">
    <location>
        <begin position="180"/>
        <end position="191"/>
    </location>
</feature>
<keyword evidence="6 11" id="KW-1133">Transmembrane helix</keyword>
<evidence type="ECO:0000256" key="11">
    <source>
        <dbReference type="SAM" id="Phobius"/>
    </source>
</evidence>
<dbReference type="Pfam" id="PF00011">
    <property type="entry name" value="HSP20"/>
    <property type="match status" value="1"/>
</dbReference>
<dbReference type="PANTHER" id="PTHR43670:SF121">
    <property type="entry name" value="PROTEIN RESTRICTED TEV MOVEMENT 2"/>
    <property type="match status" value="1"/>
</dbReference>
<feature type="compositionally biased region" description="Basic and acidic residues" evidence="10">
    <location>
        <begin position="200"/>
        <end position="212"/>
    </location>
</feature>
<evidence type="ECO:0000256" key="3">
    <source>
        <dbReference type="ARBA" id="ARBA00022692"/>
    </source>
</evidence>
<dbReference type="GO" id="GO:0005886">
    <property type="term" value="C:plasma membrane"/>
    <property type="evidence" value="ECO:0007669"/>
    <property type="project" value="UniProtKB-SubCell"/>
</dbReference>
<evidence type="ECO:0000256" key="6">
    <source>
        <dbReference type="ARBA" id="ARBA00022989"/>
    </source>
</evidence>
<evidence type="ECO:0000256" key="9">
    <source>
        <dbReference type="RuleBase" id="RU003616"/>
    </source>
</evidence>
<evidence type="ECO:0000256" key="2">
    <source>
        <dbReference type="ARBA" id="ARBA00022475"/>
    </source>
</evidence>
<proteinExistence type="inferred from homology"/>
<dbReference type="GO" id="GO:0034605">
    <property type="term" value="P:cellular response to heat"/>
    <property type="evidence" value="ECO:0007669"/>
    <property type="project" value="TreeGrafter"/>
</dbReference>
<dbReference type="SUPFAM" id="SSF49764">
    <property type="entry name" value="HSP20-like chaperones"/>
    <property type="match status" value="1"/>
</dbReference>
<evidence type="ECO:0000259" key="12">
    <source>
        <dbReference type="PROSITE" id="PS01031"/>
    </source>
</evidence>
<comment type="similarity">
    <text evidence="8 9">Belongs to the small heat shock protein (HSP20) family.</text>
</comment>
<accession>A0A5B6YIA6</accession>
<feature type="domain" description="SHSP" evidence="12">
    <location>
        <begin position="22"/>
        <end position="129"/>
    </location>
</feature>
<reference evidence="13" key="1">
    <citation type="submission" date="2019-08" db="EMBL/GenBank/DDBJ databases">
        <title>Reference gene set and small RNA set construction with multiple tissues from Davidia involucrata Baill.</title>
        <authorList>
            <person name="Yang H."/>
            <person name="Zhou C."/>
            <person name="Li G."/>
            <person name="Wang J."/>
            <person name="Gao P."/>
            <person name="Wang M."/>
            <person name="Wang R."/>
            <person name="Zhao Y."/>
        </authorList>
    </citation>
    <scope>NUCLEOTIDE SEQUENCE</scope>
    <source>
        <tissue evidence="13">Mixed with DoveR01_LX</tissue>
    </source>
</reference>
<sequence>MAMRPRTSTGTPPSRPRAAACPPVYEDFKPISEWKEESSSHLLLVYLPGFMKENIKVQVQSGNVIRVRGERLVTGNKWNRFLEDFRLPQNCDTNTGTRAKFEGGILTITIPKKTTTTAAAETKPKTTTQQQAQAPPRMDVQKPIQPKADFGKQRDHGSNTTTTIPPPTPPKDEQTDKGKTTSLIATTSSTTKLGGSPENIVHDTTKGKTTTDFKLPENAFENTIRKEKQSGEKIKESVKAEGGVDEVKEKSTDATTVGAPEEKAKAKAKDKAKETKDVTTADGGFKLDDYKQAVRGLNHEDRKLILNMGVAVLVIVALGAYISCTFGSSGKPNN</sequence>
<dbReference type="PROSITE" id="PS01031">
    <property type="entry name" value="SHSP"/>
    <property type="match status" value="1"/>
</dbReference>
<keyword evidence="4" id="KW-0677">Repeat</keyword>
<feature type="transmembrane region" description="Helical" evidence="11">
    <location>
        <begin position="304"/>
        <end position="322"/>
    </location>
</feature>
<evidence type="ECO:0000256" key="1">
    <source>
        <dbReference type="ARBA" id="ARBA00004162"/>
    </source>
</evidence>
<feature type="region of interest" description="Disordered" evidence="10">
    <location>
        <begin position="114"/>
        <end position="212"/>
    </location>
</feature>
<dbReference type="InterPro" id="IPR008978">
    <property type="entry name" value="HSP20-like_chaperone"/>
</dbReference>
<name>A0A5B6YIA6_DAVIN</name>
<evidence type="ECO:0000256" key="4">
    <source>
        <dbReference type="ARBA" id="ARBA00022737"/>
    </source>
</evidence>
<comment type="subcellular location">
    <subcellularLocation>
        <location evidence="1">Cell membrane</location>
        <topology evidence="1">Single-pass membrane protein</topology>
    </subcellularLocation>
</comment>
<evidence type="ECO:0000256" key="5">
    <source>
        <dbReference type="ARBA" id="ARBA00022821"/>
    </source>
</evidence>
<dbReference type="AlphaFoldDB" id="A0A5B6YIA6"/>
<keyword evidence="3 11" id="KW-0812">Transmembrane</keyword>
<dbReference type="InterPro" id="IPR002068">
    <property type="entry name" value="A-crystallin/Hsp20_dom"/>
</dbReference>
<feature type="compositionally biased region" description="Basic and acidic residues" evidence="10">
    <location>
        <begin position="170"/>
        <end position="179"/>
    </location>
</feature>
<organism evidence="13">
    <name type="scientific">Davidia involucrata</name>
    <name type="common">Dove tree</name>
    <dbReference type="NCBI Taxonomy" id="16924"/>
    <lineage>
        <taxon>Eukaryota</taxon>
        <taxon>Viridiplantae</taxon>
        <taxon>Streptophyta</taxon>
        <taxon>Embryophyta</taxon>
        <taxon>Tracheophyta</taxon>
        <taxon>Spermatophyta</taxon>
        <taxon>Magnoliopsida</taxon>
        <taxon>eudicotyledons</taxon>
        <taxon>Gunneridae</taxon>
        <taxon>Pentapetalae</taxon>
        <taxon>asterids</taxon>
        <taxon>Cornales</taxon>
        <taxon>Nyssaceae</taxon>
        <taxon>Davidia</taxon>
    </lineage>
</organism>
<evidence type="ECO:0000256" key="10">
    <source>
        <dbReference type="SAM" id="MobiDB-lite"/>
    </source>
</evidence>
<keyword evidence="7 11" id="KW-0472">Membrane</keyword>
<protein>
    <submittedName>
        <fullName evidence="13">Putative inactive protein RESTRICTED TEV MOVEMENT 2</fullName>
    </submittedName>
</protein>
<evidence type="ECO:0000256" key="7">
    <source>
        <dbReference type="ARBA" id="ARBA00023136"/>
    </source>
</evidence>
<keyword evidence="5" id="KW-0611">Plant defense</keyword>
<gene>
    <name evidence="13" type="ORF">Din_000901</name>
</gene>
<feature type="compositionally biased region" description="Low complexity" evidence="10">
    <location>
        <begin position="114"/>
        <end position="136"/>
    </location>
</feature>
<dbReference type="EMBL" id="GHES01000901">
    <property type="protein sequence ID" value="MPA31460.1"/>
    <property type="molecule type" value="Transcribed_RNA"/>
</dbReference>
<evidence type="ECO:0000256" key="8">
    <source>
        <dbReference type="PROSITE-ProRule" id="PRU00285"/>
    </source>
</evidence>
<evidence type="ECO:0000313" key="13">
    <source>
        <dbReference type="EMBL" id="MPA31460.1"/>
    </source>
</evidence>
<dbReference type="Gene3D" id="2.60.40.790">
    <property type="match status" value="1"/>
</dbReference>
<dbReference type="GO" id="GO:0006952">
    <property type="term" value="P:defense response"/>
    <property type="evidence" value="ECO:0007669"/>
    <property type="project" value="UniProtKB-KW"/>
</dbReference>
<keyword evidence="2" id="KW-1003">Cell membrane</keyword>
<dbReference type="PANTHER" id="PTHR43670">
    <property type="entry name" value="HEAT SHOCK PROTEIN 26"/>
    <property type="match status" value="1"/>
</dbReference>